<dbReference type="AlphaFoldDB" id="A0AAV1VLP8"/>
<evidence type="ECO:0000313" key="2">
    <source>
        <dbReference type="EMBL" id="CAK7947236.1"/>
    </source>
</evidence>
<feature type="compositionally biased region" description="Polar residues" evidence="1">
    <location>
        <begin position="228"/>
        <end position="240"/>
    </location>
</feature>
<feature type="compositionally biased region" description="Polar residues" evidence="1">
    <location>
        <begin position="50"/>
        <end position="70"/>
    </location>
</feature>
<accession>A0AAV1VLP8</accession>
<organism evidence="2 3">
    <name type="scientific">Peronospora matthiolae</name>
    <dbReference type="NCBI Taxonomy" id="2874970"/>
    <lineage>
        <taxon>Eukaryota</taxon>
        <taxon>Sar</taxon>
        <taxon>Stramenopiles</taxon>
        <taxon>Oomycota</taxon>
        <taxon>Peronosporomycetes</taxon>
        <taxon>Peronosporales</taxon>
        <taxon>Peronosporaceae</taxon>
        <taxon>Peronospora</taxon>
    </lineage>
</organism>
<name>A0AAV1VLP8_9STRA</name>
<protein>
    <submittedName>
        <fullName evidence="2">Uncharacterized protein</fullName>
    </submittedName>
</protein>
<reference evidence="2" key="1">
    <citation type="submission" date="2024-01" db="EMBL/GenBank/DDBJ databases">
        <authorList>
            <person name="Webb A."/>
        </authorList>
    </citation>
    <scope>NUCLEOTIDE SEQUENCE</scope>
    <source>
        <strain evidence="2">Pm1</strain>
    </source>
</reference>
<sequence>MAERAACTYYLNMNKSRVRKLPAGAPATVATTARFAVPVAAVNAAAKPTGNVTAKSSGNAAAQPAGNSSAKALRSGPRVEKSAAILRWLTTRKRRVKVPAALPTAKKGLDEWIMGYTTELTKPITAVPHPINFLQQMTMDLLLSFVHAINSEVQFAVILKFTAYRNLLAKIRGLCTGRADVAGVQEEKTMWITTNSIRKWALLEQHDKKLVCAKSFSQCKSTSEEHSTPSACSFPNSRLPTQKLPW</sequence>
<dbReference type="EMBL" id="CAKLBY020000378">
    <property type="protein sequence ID" value="CAK7947236.1"/>
    <property type="molecule type" value="Genomic_DNA"/>
</dbReference>
<proteinExistence type="predicted"/>
<feature type="region of interest" description="Disordered" evidence="1">
    <location>
        <begin position="222"/>
        <end position="246"/>
    </location>
</feature>
<feature type="region of interest" description="Disordered" evidence="1">
    <location>
        <begin position="50"/>
        <end position="76"/>
    </location>
</feature>
<evidence type="ECO:0000256" key="1">
    <source>
        <dbReference type="SAM" id="MobiDB-lite"/>
    </source>
</evidence>
<comment type="caution">
    <text evidence="2">The sequence shown here is derived from an EMBL/GenBank/DDBJ whole genome shotgun (WGS) entry which is preliminary data.</text>
</comment>
<dbReference type="Proteomes" id="UP001162060">
    <property type="component" value="Unassembled WGS sequence"/>
</dbReference>
<gene>
    <name evidence="2" type="ORF">PM001_LOCUS32386</name>
</gene>
<evidence type="ECO:0000313" key="3">
    <source>
        <dbReference type="Proteomes" id="UP001162060"/>
    </source>
</evidence>